<keyword evidence="4" id="KW-1185">Reference proteome</keyword>
<dbReference type="EMBL" id="SRLS01000027">
    <property type="protein sequence ID" value="TGE15102.1"/>
    <property type="molecule type" value="Genomic_DNA"/>
</dbReference>
<evidence type="ECO:0000313" key="2">
    <source>
        <dbReference type="EMBL" id="TGE15102.1"/>
    </source>
</evidence>
<sequence length="229" mass="26721">MSKIIGYQRNDNGTITAIVNDIQLTQDEMRLIDNGIALPIDVKSINTEKITEKQRKKIFALCNDIEIDTGQPRDYMRYMFQEYIQVLYGYEETISLSNCTKKQASQIIEAIIDWMFFNHIDFTVKTSSLLKGDRAMLYWATVNRQCVICGKRAELAHYQAVGRGRNRRKIEHTSNKVLALCPVHHREQHTIGIHSFNKKYALTNSWVDVDQRLNRLLKGQKLNDLRKER</sequence>
<reference evidence="1 3" key="1">
    <citation type="submission" date="2018-06" db="EMBL/GenBank/DDBJ databases">
        <authorList>
            <consortium name="Pathogen Informatics"/>
            <person name="Doyle S."/>
        </authorList>
    </citation>
    <scope>NUCLEOTIDE SEQUENCE [LARGE SCALE GENOMIC DNA]</scope>
    <source>
        <strain evidence="1 3">NCTC13830</strain>
    </source>
</reference>
<dbReference type="Proteomes" id="UP000297598">
    <property type="component" value="Unassembled WGS sequence"/>
</dbReference>
<reference evidence="2 4" key="2">
    <citation type="submission" date="2019-04" db="EMBL/GenBank/DDBJ databases">
        <title>Genomic characterization of Staphylococcus petrasii strains.</title>
        <authorList>
            <person name="Vrbovska V."/>
            <person name="Kovarovic V."/>
            <person name="Maslanova I."/>
            <person name="Indrakova A."/>
            <person name="Petras P."/>
            <person name="Sedo O."/>
            <person name="Svec P."/>
            <person name="Fisarova L."/>
            <person name="Sedlacek I."/>
            <person name="Doskar J."/>
            <person name="Pantucek R."/>
        </authorList>
    </citation>
    <scope>NUCLEOTIDE SEQUENCE [LARGE SCALE GENOMIC DNA]</scope>
    <source>
        <strain evidence="2 4">P5404</strain>
    </source>
</reference>
<dbReference type="RefSeq" id="WP_103297512.1">
    <property type="nucleotide sequence ID" value="NZ_PPQT01000025.1"/>
</dbReference>
<gene>
    <name evidence="2" type="ORF">BJR09_12055</name>
    <name evidence="1" type="ORF">NCTC13830_02043</name>
</gene>
<evidence type="ECO:0000313" key="1">
    <source>
        <dbReference type="EMBL" id="SUM44635.1"/>
    </source>
</evidence>
<dbReference type="OrthoDB" id="1665841at2"/>
<dbReference type="Pfam" id="PF16784">
    <property type="entry name" value="HNHc_6"/>
    <property type="match status" value="1"/>
</dbReference>
<protein>
    <submittedName>
        <fullName evidence="1">Phage protein</fullName>
    </submittedName>
</protein>
<dbReference type="AlphaFoldDB" id="A0A380G0X6"/>
<dbReference type="InterPro" id="IPR041242">
    <property type="entry name" value="HNHc_6"/>
</dbReference>
<organism evidence="1 3">
    <name type="scientific">Staphylococcus petrasii</name>
    <dbReference type="NCBI Taxonomy" id="1276936"/>
    <lineage>
        <taxon>Bacteria</taxon>
        <taxon>Bacillati</taxon>
        <taxon>Bacillota</taxon>
        <taxon>Bacilli</taxon>
        <taxon>Bacillales</taxon>
        <taxon>Staphylococcaceae</taxon>
        <taxon>Staphylococcus</taxon>
    </lineage>
</organism>
<proteinExistence type="predicted"/>
<accession>A0A380G0X6</accession>
<dbReference type="Proteomes" id="UP000254047">
    <property type="component" value="Unassembled WGS sequence"/>
</dbReference>
<name>A0A380G0X6_9STAP</name>
<evidence type="ECO:0000313" key="3">
    <source>
        <dbReference type="Proteomes" id="UP000254047"/>
    </source>
</evidence>
<dbReference type="EMBL" id="UHDO01000001">
    <property type="protein sequence ID" value="SUM44635.1"/>
    <property type="molecule type" value="Genomic_DNA"/>
</dbReference>
<evidence type="ECO:0000313" key="4">
    <source>
        <dbReference type="Proteomes" id="UP000297598"/>
    </source>
</evidence>